<dbReference type="Proteomes" id="UP000215914">
    <property type="component" value="Chromosome 10"/>
</dbReference>
<accession>A0A251TQC3</accession>
<dbReference type="InParanoid" id="A0A251TQC3"/>
<evidence type="ECO:0000313" key="2">
    <source>
        <dbReference type="EMBL" id="OTG13320.1"/>
    </source>
</evidence>
<reference evidence="2" key="2">
    <citation type="submission" date="2017-02" db="EMBL/GenBank/DDBJ databases">
        <title>Sunflower complete genome.</title>
        <authorList>
            <person name="Langlade N."/>
            <person name="Munos S."/>
        </authorList>
    </citation>
    <scope>NUCLEOTIDE SEQUENCE [LARGE SCALE GENOMIC DNA]</scope>
    <source>
        <tissue evidence="2">Leaves</tissue>
    </source>
</reference>
<name>A0A251TQC3_HELAN</name>
<sequence>MVSKELHYGKDEVEGEGNGIPAWFSIHRQPTTFEPNQLGNGCWSNKSTRSNVNNIRLRMMML</sequence>
<dbReference type="EMBL" id="MNCJ02000325">
    <property type="protein sequence ID" value="KAF5788563.1"/>
    <property type="molecule type" value="Genomic_DNA"/>
</dbReference>
<evidence type="ECO:0000313" key="1">
    <source>
        <dbReference type="EMBL" id="KAF5788563.1"/>
    </source>
</evidence>
<protein>
    <submittedName>
        <fullName evidence="2">Uncharacterized protein</fullName>
    </submittedName>
</protein>
<dbReference type="EMBL" id="CM007899">
    <property type="protein sequence ID" value="OTG13320.1"/>
    <property type="molecule type" value="Genomic_DNA"/>
</dbReference>
<dbReference type="Gramene" id="mRNA:HanXRQr2_Chr10g0465361">
    <property type="protein sequence ID" value="mRNA:HanXRQr2_Chr10g0465361"/>
    <property type="gene ID" value="HanXRQr2_Chr10g0465361"/>
</dbReference>
<evidence type="ECO:0000313" key="3">
    <source>
        <dbReference type="Proteomes" id="UP000215914"/>
    </source>
</evidence>
<keyword evidence="3" id="KW-1185">Reference proteome</keyword>
<reference evidence="1" key="3">
    <citation type="submission" date="2020-06" db="EMBL/GenBank/DDBJ databases">
        <title>Helianthus annuus Genome sequencing and assembly Release 2.</title>
        <authorList>
            <person name="Gouzy J."/>
            <person name="Langlade N."/>
            <person name="Munos S."/>
        </authorList>
    </citation>
    <scope>NUCLEOTIDE SEQUENCE</scope>
    <source>
        <tissue evidence="1">Leaves</tissue>
    </source>
</reference>
<dbReference type="AlphaFoldDB" id="A0A251TQC3"/>
<reference evidence="1 3" key="1">
    <citation type="journal article" date="2017" name="Nature">
        <title>The sunflower genome provides insights into oil metabolism, flowering and Asterid evolution.</title>
        <authorList>
            <person name="Badouin H."/>
            <person name="Gouzy J."/>
            <person name="Grassa C.J."/>
            <person name="Murat F."/>
            <person name="Staton S.E."/>
            <person name="Cottret L."/>
            <person name="Lelandais-Briere C."/>
            <person name="Owens G.L."/>
            <person name="Carrere S."/>
            <person name="Mayjonade B."/>
            <person name="Legrand L."/>
            <person name="Gill N."/>
            <person name="Kane N.C."/>
            <person name="Bowers J.E."/>
            <person name="Hubner S."/>
            <person name="Bellec A."/>
            <person name="Berard A."/>
            <person name="Berges H."/>
            <person name="Blanchet N."/>
            <person name="Boniface M.C."/>
            <person name="Brunel D."/>
            <person name="Catrice O."/>
            <person name="Chaidir N."/>
            <person name="Claudel C."/>
            <person name="Donnadieu C."/>
            <person name="Faraut T."/>
            <person name="Fievet G."/>
            <person name="Helmstetter N."/>
            <person name="King M."/>
            <person name="Knapp S.J."/>
            <person name="Lai Z."/>
            <person name="Le Paslier M.C."/>
            <person name="Lippi Y."/>
            <person name="Lorenzon L."/>
            <person name="Mandel J.R."/>
            <person name="Marage G."/>
            <person name="Marchand G."/>
            <person name="Marquand E."/>
            <person name="Bret-Mestries E."/>
            <person name="Morien E."/>
            <person name="Nambeesan S."/>
            <person name="Nguyen T."/>
            <person name="Pegot-Espagnet P."/>
            <person name="Pouilly N."/>
            <person name="Raftis F."/>
            <person name="Sallet E."/>
            <person name="Schiex T."/>
            <person name="Thomas J."/>
            <person name="Vandecasteele C."/>
            <person name="Vares D."/>
            <person name="Vear F."/>
            <person name="Vautrin S."/>
            <person name="Crespi M."/>
            <person name="Mangin B."/>
            <person name="Burke J.M."/>
            <person name="Salse J."/>
            <person name="Munos S."/>
            <person name="Vincourt P."/>
            <person name="Rieseberg L.H."/>
            <person name="Langlade N.B."/>
        </authorList>
    </citation>
    <scope>NUCLEOTIDE SEQUENCE [LARGE SCALE GENOMIC DNA]</scope>
    <source>
        <strain evidence="3">cv. SF193</strain>
        <tissue evidence="1">Leaves</tissue>
    </source>
</reference>
<proteinExistence type="predicted"/>
<gene>
    <name evidence="2" type="ORF">HannXRQ_Chr10g0319191</name>
    <name evidence="1" type="ORF">HanXRQr2_Chr10g0465361</name>
</gene>
<organism evidence="2 3">
    <name type="scientific">Helianthus annuus</name>
    <name type="common">Common sunflower</name>
    <dbReference type="NCBI Taxonomy" id="4232"/>
    <lineage>
        <taxon>Eukaryota</taxon>
        <taxon>Viridiplantae</taxon>
        <taxon>Streptophyta</taxon>
        <taxon>Embryophyta</taxon>
        <taxon>Tracheophyta</taxon>
        <taxon>Spermatophyta</taxon>
        <taxon>Magnoliopsida</taxon>
        <taxon>eudicotyledons</taxon>
        <taxon>Gunneridae</taxon>
        <taxon>Pentapetalae</taxon>
        <taxon>asterids</taxon>
        <taxon>campanulids</taxon>
        <taxon>Asterales</taxon>
        <taxon>Asteraceae</taxon>
        <taxon>Asteroideae</taxon>
        <taxon>Heliantheae alliance</taxon>
        <taxon>Heliantheae</taxon>
        <taxon>Helianthus</taxon>
    </lineage>
</organism>